<keyword evidence="3" id="KW-1185">Reference proteome</keyword>
<evidence type="ECO:0000313" key="2">
    <source>
        <dbReference type="EMBL" id="APS00525.1"/>
    </source>
</evidence>
<name>A0A1L6MYM9_9BACT</name>
<dbReference type="STRING" id="1882918.BCY86_07435"/>
<keyword evidence="1" id="KW-1133">Transmembrane helix</keyword>
<protein>
    <submittedName>
        <fullName evidence="2">Uncharacterized protein</fullName>
    </submittedName>
</protein>
<keyword evidence="1" id="KW-0812">Transmembrane</keyword>
<organism evidence="2 3">
    <name type="scientific">Pajaroellobacter abortibovis</name>
    <dbReference type="NCBI Taxonomy" id="1882918"/>
    <lineage>
        <taxon>Bacteria</taxon>
        <taxon>Pseudomonadati</taxon>
        <taxon>Myxococcota</taxon>
        <taxon>Polyangia</taxon>
        <taxon>Polyangiales</taxon>
        <taxon>Polyangiaceae</taxon>
    </lineage>
</organism>
<proteinExistence type="predicted"/>
<dbReference type="KEGG" id="pabo:BCY86_07435"/>
<evidence type="ECO:0000313" key="3">
    <source>
        <dbReference type="Proteomes" id="UP000185544"/>
    </source>
</evidence>
<feature type="transmembrane region" description="Helical" evidence="1">
    <location>
        <begin position="26"/>
        <end position="49"/>
    </location>
</feature>
<keyword evidence="1" id="KW-0472">Membrane</keyword>
<dbReference type="EMBL" id="CP016908">
    <property type="protein sequence ID" value="APS00525.1"/>
    <property type="molecule type" value="Genomic_DNA"/>
</dbReference>
<evidence type="ECO:0000256" key="1">
    <source>
        <dbReference type="SAM" id="Phobius"/>
    </source>
</evidence>
<accession>A0A1L6MYM9</accession>
<gene>
    <name evidence="2" type="ORF">BCY86_07435</name>
</gene>
<sequence>MKSIVQSKQQQRNYTFCKTWRRNRGAAMLETLIVIPTFIVFFAGINLLTRRYQEKLTLMQSTREKAWTSAIDTCVGQQSEGSIDTIHTVDPKTPSGVDPRQIQQDINNIIKPISNQISETDSFSKDFGSITVTQSFNSAGDPTLGASPLILRNSYVLMCNEIPEDGDLFGMVKAAWHYLTNW</sequence>
<reference evidence="2 3" key="1">
    <citation type="submission" date="2016-08" db="EMBL/GenBank/DDBJ databases">
        <title>Identification and validation of antigenic proteins from Pajaroellobacter abortibovis using de-novo genome sequence assembly and reverse vaccinology.</title>
        <authorList>
            <person name="Welly B.T."/>
            <person name="Miller M.R."/>
            <person name="Stott J.L."/>
            <person name="Blanchard M.T."/>
            <person name="Islas-Trejo A.D."/>
            <person name="O'Rourke S.M."/>
            <person name="Young A.E."/>
            <person name="Medrano J.F."/>
            <person name="Van Eenennaam A.L."/>
        </authorList>
    </citation>
    <scope>NUCLEOTIDE SEQUENCE [LARGE SCALE GENOMIC DNA]</scope>
    <source>
        <strain evidence="2 3">BTF92-0548A/99-0131</strain>
    </source>
</reference>
<dbReference type="AlphaFoldDB" id="A0A1L6MYM9"/>
<dbReference type="Proteomes" id="UP000185544">
    <property type="component" value="Chromosome"/>
</dbReference>